<sequence>MDYKIKIDNSIADLCEMASLLTCHLCGKFMHDPLRLDCMHRFCRPCLMAQLSNSLEPKCILCQKSYSGKQLKLQPQLAMFINTYTKFMTELRNIFNSSSDERMAEIFEFVSRMKRLDDLSTNVSKYFATGPRITEQEPTEQIISGKEDVLEPLMHLLTDSSTMLECSELDDFDNIFC</sequence>
<evidence type="ECO:0000256" key="1">
    <source>
        <dbReference type="ARBA" id="ARBA00022723"/>
    </source>
</evidence>
<dbReference type="InterPro" id="IPR018957">
    <property type="entry name" value="Znf_C3HC4_RING-type"/>
</dbReference>
<dbReference type="Pfam" id="PF00097">
    <property type="entry name" value="zf-C3HC4"/>
    <property type="match status" value="1"/>
</dbReference>
<organism evidence="7 8">
    <name type="scientific">Dermatophagoides farinae</name>
    <name type="common">American house dust mite</name>
    <dbReference type="NCBI Taxonomy" id="6954"/>
    <lineage>
        <taxon>Eukaryota</taxon>
        <taxon>Metazoa</taxon>
        <taxon>Ecdysozoa</taxon>
        <taxon>Arthropoda</taxon>
        <taxon>Chelicerata</taxon>
        <taxon>Arachnida</taxon>
        <taxon>Acari</taxon>
        <taxon>Acariformes</taxon>
        <taxon>Sarcoptiformes</taxon>
        <taxon>Astigmata</taxon>
        <taxon>Psoroptidia</taxon>
        <taxon>Analgoidea</taxon>
        <taxon>Pyroglyphidae</taxon>
        <taxon>Dermatophagoidinae</taxon>
        <taxon>Dermatophagoides</taxon>
    </lineage>
</organism>
<evidence type="ECO:0000256" key="2">
    <source>
        <dbReference type="ARBA" id="ARBA00022771"/>
    </source>
</evidence>
<dbReference type="OrthoDB" id="264520at2759"/>
<dbReference type="Proteomes" id="UP000828236">
    <property type="component" value="Unassembled WGS sequence"/>
</dbReference>
<evidence type="ECO:0000313" key="7">
    <source>
        <dbReference type="EMBL" id="KAH9526246.1"/>
    </source>
</evidence>
<reference evidence="6" key="2">
    <citation type="submission" date="2020-06" db="EMBL/GenBank/DDBJ databases">
        <authorList>
            <person name="Ji K."/>
            <person name="Li J."/>
        </authorList>
    </citation>
    <scope>NUCLEOTIDE SEQUENCE</scope>
    <source>
        <strain evidence="6">JKM2019</strain>
        <tissue evidence="6">Whole body</tissue>
    </source>
</reference>
<evidence type="ECO:0000256" key="4">
    <source>
        <dbReference type="PROSITE-ProRule" id="PRU00175"/>
    </source>
</evidence>
<evidence type="ECO:0000313" key="8">
    <source>
        <dbReference type="Proteomes" id="UP000790347"/>
    </source>
</evidence>
<dbReference type="Gene3D" id="3.30.40.10">
    <property type="entry name" value="Zinc/RING finger domain, C3HC4 (zinc finger)"/>
    <property type="match status" value="1"/>
</dbReference>
<keyword evidence="3" id="KW-0862">Zinc</keyword>
<reference evidence="7" key="4">
    <citation type="journal article" date="2022" name="Res Sq">
        <title>Comparative Genomics Reveals Insights into the Divergent Evolution of Astigmatic Mites and Household Pest Adaptations.</title>
        <authorList>
            <person name="Xiong Q."/>
            <person name="Wan A.T.-Y."/>
            <person name="Liu X.-Y."/>
            <person name="Fung C.S.-H."/>
            <person name="Xiao X."/>
            <person name="Malainual N."/>
            <person name="Hou J."/>
            <person name="Wang L."/>
            <person name="Wang M."/>
            <person name="Yang K."/>
            <person name="Cui Y."/>
            <person name="Leung E."/>
            <person name="Nong W."/>
            <person name="Shin S.-K."/>
            <person name="Au S."/>
            <person name="Jeong K.Y."/>
            <person name="Chew F.T."/>
            <person name="Hui J."/>
            <person name="Leung T.F."/>
            <person name="Tungtrongchitr A."/>
            <person name="Zhong N."/>
            <person name="Liu Z."/>
            <person name="Tsui S."/>
        </authorList>
    </citation>
    <scope>NUCLEOTIDE SEQUENCE</scope>
    <source>
        <strain evidence="7">Derf</strain>
        <tissue evidence="7">Whole organism</tissue>
    </source>
</reference>
<reference evidence="7" key="1">
    <citation type="submission" date="2013-05" db="EMBL/GenBank/DDBJ databases">
        <authorList>
            <person name="Yim A.K.Y."/>
            <person name="Chan T.F."/>
            <person name="Ji K.M."/>
            <person name="Liu X.Y."/>
            <person name="Zhou J.W."/>
            <person name="Li R.Q."/>
            <person name="Yang K.Y."/>
            <person name="Li J."/>
            <person name="Li M."/>
            <person name="Law P.T.W."/>
            <person name="Wu Y.L."/>
            <person name="Cai Z.L."/>
            <person name="Qin H."/>
            <person name="Bao Y."/>
            <person name="Leung R.K.K."/>
            <person name="Ng P.K.S."/>
            <person name="Zou J."/>
            <person name="Zhong X.J."/>
            <person name="Ran P.X."/>
            <person name="Zhong N.S."/>
            <person name="Liu Z.G."/>
            <person name="Tsui S.K.W."/>
        </authorList>
    </citation>
    <scope>NUCLEOTIDE SEQUENCE</scope>
    <source>
        <strain evidence="7">Derf</strain>
        <tissue evidence="7">Whole organism</tissue>
    </source>
</reference>
<feature type="domain" description="RING-type" evidence="5">
    <location>
        <begin position="23"/>
        <end position="63"/>
    </location>
</feature>
<dbReference type="GO" id="GO:0008270">
    <property type="term" value="F:zinc ion binding"/>
    <property type="evidence" value="ECO:0007669"/>
    <property type="project" value="UniProtKB-KW"/>
</dbReference>
<dbReference type="InterPro" id="IPR017907">
    <property type="entry name" value="Znf_RING_CS"/>
</dbReference>
<gene>
    <name evidence="7" type="primary">RAD18_1</name>
    <name evidence="7" type="ORF">DERF_000347</name>
    <name evidence="6" type="ORF">HUG17_8169</name>
</gene>
<accession>A0A922I769</accession>
<dbReference type="SUPFAM" id="SSF57850">
    <property type="entry name" value="RING/U-box"/>
    <property type="match status" value="1"/>
</dbReference>
<name>A0A922I769_DERFA</name>
<dbReference type="EMBL" id="ASGP02000001">
    <property type="protein sequence ID" value="KAH9526246.1"/>
    <property type="molecule type" value="Genomic_DNA"/>
</dbReference>
<dbReference type="EMBL" id="SDOV01000005">
    <property type="protein sequence ID" value="KAH7640700.1"/>
    <property type="molecule type" value="Genomic_DNA"/>
</dbReference>
<dbReference type="PROSITE" id="PS00518">
    <property type="entry name" value="ZF_RING_1"/>
    <property type="match status" value="1"/>
</dbReference>
<protein>
    <submittedName>
        <fullName evidence="7">E3 ubiquitin-protein ligase rad18</fullName>
    </submittedName>
</protein>
<keyword evidence="2 4" id="KW-0863">Zinc-finger</keyword>
<reference evidence="6" key="3">
    <citation type="journal article" date="2021" name="World Allergy Organ. J.">
        <title>Chromosome-level assembly of Dermatophagoides farinae genome and transcriptome reveals two novel allergens Der f 37 and Der f 39.</title>
        <authorList>
            <person name="Chen J."/>
            <person name="Cai Z."/>
            <person name="Fan D."/>
            <person name="Hu J."/>
            <person name="Hou Y."/>
            <person name="He Y."/>
            <person name="Zhang Z."/>
            <person name="Zhao Z."/>
            <person name="Gao P."/>
            <person name="Hu W."/>
            <person name="Sun J."/>
            <person name="Li J."/>
            <person name="Ji K."/>
        </authorList>
    </citation>
    <scope>NUCLEOTIDE SEQUENCE</scope>
    <source>
        <strain evidence="6">JKM2019</strain>
    </source>
</reference>
<keyword evidence="8" id="KW-1185">Reference proteome</keyword>
<dbReference type="InterPro" id="IPR013083">
    <property type="entry name" value="Znf_RING/FYVE/PHD"/>
</dbReference>
<dbReference type="Proteomes" id="UP000790347">
    <property type="component" value="Unassembled WGS sequence"/>
</dbReference>
<evidence type="ECO:0000256" key="3">
    <source>
        <dbReference type="ARBA" id="ARBA00022833"/>
    </source>
</evidence>
<evidence type="ECO:0000259" key="5">
    <source>
        <dbReference type="PROSITE" id="PS50089"/>
    </source>
</evidence>
<keyword evidence="1" id="KW-0479">Metal-binding</keyword>
<proteinExistence type="predicted"/>
<dbReference type="AlphaFoldDB" id="A0A922I769"/>
<comment type="caution">
    <text evidence="7">The sequence shown here is derived from an EMBL/GenBank/DDBJ whole genome shotgun (WGS) entry which is preliminary data.</text>
</comment>
<dbReference type="InterPro" id="IPR001841">
    <property type="entry name" value="Znf_RING"/>
</dbReference>
<evidence type="ECO:0000313" key="6">
    <source>
        <dbReference type="EMBL" id="KAH7640700.1"/>
    </source>
</evidence>
<dbReference type="PROSITE" id="PS50089">
    <property type="entry name" value="ZF_RING_2"/>
    <property type="match status" value="1"/>
</dbReference>